<dbReference type="SMART" id="SM00471">
    <property type="entry name" value="HDc"/>
    <property type="match status" value="1"/>
</dbReference>
<proteinExistence type="predicted"/>
<dbReference type="EMBL" id="CAEZVQ010000150">
    <property type="protein sequence ID" value="CAB4641166.1"/>
    <property type="molecule type" value="Genomic_DNA"/>
</dbReference>
<dbReference type="SUPFAM" id="SSF109604">
    <property type="entry name" value="HD-domain/PDEase-like"/>
    <property type="match status" value="1"/>
</dbReference>
<reference evidence="2" key="1">
    <citation type="submission" date="2020-05" db="EMBL/GenBank/DDBJ databases">
        <authorList>
            <person name="Chiriac C."/>
            <person name="Salcher M."/>
            <person name="Ghai R."/>
            <person name="Kavagutti S V."/>
        </authorList>
    </citation>
    <scope>NUCLEOTIDE SEQUENCE</scope>
</reference>
<gene>
    <name evidence="2" type="ORF">UFOPK2086_01005</name>
</gene>
<sequence length="227" mass="25524">MAADPRWVPSPLFIKAFQAACLAHGHDARKINQEPYIGHLMGVASLVIEHNGTQEQAIAALLHDIIEDSPMTFEELEFEFGPGVCKIVEACTDATHAAKAVEKARRQSQSQEDYEASWWSRKEGYLERLTKKDHTDPSVLVALADKVNNGEKSAMDLRGKTPEEIEKFRASFNTGFALQCKWYQGLADAFSTPNKKYEPLQQRLVNRFVTAVNEMYPRDERISSGGH</sequence>
<dbReference type="InterPro" id="IPR003607">
    <property type="entry name" value="HD/PDEase_dom"/>
</dbReference>
<organism evidence="2">
    <name type="scientific">freshwater metagenome</name>
    <dbReference type="NCBI Taxonomy" id="449393"/>
    <lineage>
        <taxon>unclassified sequences</taxon>
        <taxon>metagenomes</taxon>
        <taxon>ecological metagenomes</taxon>
    </lineage>
</organism>
<accession>A0A6J6JVP0</accession>
<dbReference type="PANTHER" id="PTHR46246:SF1">
    <property type="entry name" value="GUANOSINE-3',5'-BIS(DIPHOSPHATE) 3'-PYROPHOSPHOHYDROLASE MESH1"/>
    <property type="match status" value="1"/>
</dbReference>
<name>A0A6J6JVP0_9ZZZZ</name>
<dbReference type="AlphaFoldDB" id="A0A6J6JVP0"/>
<dbReference type="Pfam" id="PF13328">
    <property type="entry name" value="HD_4"/>
    <property type="match status" value="1"/>
</dbReference>
<dbReference type="InterPro" id="IPR052194">
    <property type="entry name" value="MESH1"/>
</dbReference>
<evidence type="ECO:0000313" key="2">
    <source>
        <dbReference type="EMBL" id="CAB4641166.1"/>
    </source>
</evidence>
<evidence type="ECO:0000259" key="1">
    <source>
        <dbReference type="SMART" id="SM00471"/>
    </source>
</evidence>
<dbReference type="Gene3D" id="1.10.3210.10">
    <property type="entry name" value="Hypothetical protein af1432"/>
    <property type="match status" value="1"/>
</dbReference>
<dbReference type="GO" id="GO:0008893">
    <property type="term" value="F:guanosine-3',5'-bis(diphosphate) 3'-diphosphatase activity"/>
    <property type="evidence" value="ECO:0007669"/>
    <property type="project" value="TreeGrafter"/>
</dbReference>
<protein>
    <submittedName>
        <fullName evidence="2">Unannotated protein</fullName>
    </submittedName>
</protein>
<dbReference type="PANTHER" id="PTHR46246">
    <property type="entry name" value="GUANOSINE-3',5'-BIS(DIPHOSPHATE) 3'-PYROPHOSPHOHYDROLASE MESH1"/>
    <property type="match status" value="1"/>
</dbReference>
<feature type="domain" description="HD/PDEase" evidence="1">
    <location>
        <begin position="32"/>
        <end position="107"/>
    </location>
</feature>